<dbReference type="Proteomes" id="UP000187651">
    <property type="component" value="Unassembled WGS sequence"/>
</dbReference>
<reference evidence="2" key="1">
    <citation type="submission" date="2016-10" db="EMBL/GenBank/DDBJ databases">
        <authorList>
            <person name="Varghese N."/>
            <person name="Submissions S."/>
        </authorList>
    </citation>
    <scope>NUCLEOTIDE SEQUENCE [LARGE SCALE GENOMIC DNA]</scope>
    <source>
        <strain evidence="2">M83</strain>
    </source>
</reference>
<sequence length="204" mass="23553">MRDICQPKIEDRIRKFNDGHVFTAADFLDFASVDAANKALSRLNELGTIRRLIKGVYEKADPYVDIDDIAPPDPVEVAKALARKFSWRIGLSDSKAARYVGVGVKYTNHWTFISDGPNRKYEVAHYVLQFKHRSNKVFEGKSFETISLYEALKFIGEENIDEKVQNRISYTFNYGKLDVIKWQILNEVDNLDDWVSTKIKEILI</sequence>
<organism evidence="1 2">
    <name type="scientific">Lachnospira pectinoschiza</name>
    <dbReference type="NCBI Taxonomy" id="28052"/>
    <lineage>
        <taxon>Bacteria</taxon>
        <taxon>Bacillati</taxon>
        <taxon>Bacillota</taxon>
        <taxon>Clostridia</taxon>
        <taxon>Lachnospirales</taxon>
        <taxon>Lachnospiraceae</taxon>
        <taxon>Lachnospira</taxon>
    </lineage>
</organism>
<evidence type="ECO:0000313" key="2">
    <source>
        <dbReference type="Proteomes" id="UP000187651"/>
    </source>
</evidence>
<accession>A0A1G9UL83</accession>
<gene>
    <name evidence="1" type="ORF">SAMN05216544_0810</name>
</gene>
<dbReference type="EMBL" id="FNHZ01000001">
    <property type="protein sequence ID" value="SDM60699.1"/>
    <property type="molecule type" value="Genomic_DNA"/>
</dbReference>
<dbReference type="OrthoDB" id="9798200at2"/>
<dbReference type="InterPro" id="IPR045738">
    <property type="entry name" value="DUF6088"/>
</dbReference>
<protein>
    <recommendedName>
        <fullName evidence="3">Transcriptional regulator, AbiEi antitoxin, Type IV TA system</fullName>
    </recommendedName>
</protein>
<proteinExistence type="predicted"/>
<evidence type="ECO:0008006" key="3">
    <source>
        <dbReference type="Google" id="ProtNLM"/>
    </source>
</evidence>
<dbReference type="Pfam" id="PF19570">
    <property type="entry name" value="DUF6088"/>
    <property type="match status" value="1"/>
</dbReference>
<dbReference type="AlphaFoldDB" id="A0A1G9UL83"/>
<keyword evidence="2" id="KW-1185">Reference proteome</keyword>
<name>A0A1G9UL83_9FIRM</name>
<dbReference type="RefSeq" id="WP_074521017.1">
    <property type="nucleotide sequence ID" value="NZ_FNHZ01000001.1"/>
</dbReference>
<evidence type="ECO:0000313" key="1">
    <source>
        <dbReference type="EMBL" id="SDM60699.1"/>
    </source>
</evidence>